<proteinExistence type="predicted"/>
<organism evidence="2 3">
    <name type="scientific">Streptomyces varsoviensis</name>
    <dbReference type="NCBI Taxonomy" id="67373"/>
    <lineage>
        <taxon>Bacteria</taxon>
        <taxon>Bacillati</taxon>
        <taxon>Actinomycetota</taxon>
        <taxon>Actinomycetes</taxon>
        <taxon>Kitasatosporales</taxon>
        <taxon>Streptomycetaceae</taxon>
        <taxon>Streptomyces</taxon>
    </lineage>
</organism>
<comment type="caution">
    <text evidence="2">The sequence shown here is derived from an EMBL/GenBank/DDBJ whole genome shotgun (WGS) entry which is preliminary data.</text>
</comment>
<evidence type="ECO:0000256" key="1">
    <source>
        <dbReference type="SAM" id="MobiDB-lite"/>
    </source>
</evidence>
<sequence length="59" mass="6764">MAMSKHKNRDRNKHQARGAAERGAEESKNTSMEAQSEQMRTQGPTNMAHKGRERRFGHN</sequence>
<feature type="compositionally biased region" description="Basic and acidic residues" evidence="1">
    <location>
        <begin position="19"/>
        <end position="28"/>
    </location>
</feature>
<keyword evidence="3" id="KW-1185">Reference proteome</keyword>
<name>A0ABR5JE65_9ACTN</name>
<protein>
    <recommendedName>
        <fullName evidence="4">Small hydrophilic protein</fullName>
    </recommendedName>
</protein>
<reference evidence="2 3" key="1">
    <citation type="submission" date="2015-07" db="EMBL/GenBank/DDBJ databases">
        <authorList>
            <person name="Ju K.-S."/>
            <person name="Doroghazi J.R."/>
            <person name="Metcalf W.W."/>
        </authorList>
    </citation>
    <scope>NUCLEOTIDE SEQUENCE [LARGE SCALE GENOMIC DNA]</scope>
    <source>
        <strain evidence="2 3">NRRL B-3589</strain>
    </source>
</reference>
<evidence type="ECO:0008006" key="4">
    <source>
        <dbReference type="Google" id="ProtNLM"/>
    </source>
</evidence>
<dbReference type="EMBL" id="LGUT01000146">
    <property type="protein sequence ID" value="KOG91662.1"/>
    <property type="molecule type" value="Genomic_DNA"/>
</dbReference>
<dbReference type="Proteomes" id="UP000037020">
    <property type="component" value="Unassembled WGS sequence"/>
</dbReference>
<accession>A0ABR5JE65</accession>
<gene>
    <name evidence="2" type="ORF">ADK38_01955</name>
</gene>
<feature type="compositionally biased region" description="Polar residues" evidence="1">
    <location>
        <begin position="29"/>
        <end position="45"/>
    </location>
</feature>
<evidence type="ECO:0000313" key="2">
    <source>
        <dbReference type="EMBL" id="KOG91662.1"/>
    </source>
</evidence>
<feature type="compositionally biased region" description="Basic residues" evidence="1">
    <location>
        <begin position="1"/>
        <end position="16"/>
    </location>
</feature>
<feature type="region of interest" description="Disordered" evidence="1">
    <location>
        <begin position="1"/>
        <end position="59"/>
    </location>
</feature>
<evidence type="ECO:0000313" key="3">
    <source>
        <dbReference type="Proteomes" id="UP000037020"/>
    </source>
</evidence>